<organism evidence="1 2">
    <name type="scientific">Sorghum bicolor</name>
    <name type="common">Sorghum</name>
    <name type="synonym">Sorghum vulgare</name>
    <dbReference type="NCBI Taxonomy" id="4558"/>
    <lineage>
        <taxon>Eukaryota</taxon>
        <taxon>Viridiplantae</taxon>
        <taxon>Streptophyta</taxon>
        <taxon>Embryophyta</taxon>
        <taxon>Tracheophyta</taxon>
        <taxon>Spermatophyta</taxon>
        <taxon>Magnoliopsida</taxon>
        <taxon>Liliopsida</taxon>
        <taxon>Poales</taxon>
        <taxon>Poaceae</taxon>
        <taxon>PACMAD clade</taxon>
        <taxon>Panicoideae</taxon>
        <taxon>Andropogonodae</taxon>
        <taxon>Andropogoneae</taxon>
        <taxon>Sorghinae</taxon>
        <taxon>Sorghum</taxon>
    </lineage>
</organism>
<gene>
    <name evidence="1" type="ORF">BDA96_04G127600</name>
</gene>
<evidence type="ECO:0000313" key="2">
    <source>
        <dbReference type="Proteomes" id="UP000807115"/>
    </source>
</evidence>
<dbReference type="AlphaFoldDB" id="A0A921UIU6"/>
<accession>A0A921UIU6</accession>
<comment type="caution">
    <text evidence="1">The sequence shown here is derived from an EMBL/GenBank/DDBJ whole genome shotgun (WGS) entry which is preliminary data.</text>
</comment>
<reference evidence="1" key="2">
    <citation type="submission" date="2020-10" db="EMBL/GenBank/DDBJ databases">
        <authorList>
            <person name="Cooper E.A."/>
            <person name="Brenton Z.W."/>
            <person name="Flinn B.S."/>
            <person name="Jenkins J."/>
            <person name="Shu S."/>
            <person name="Flowers D."/>
            <person name="Luo F."/>
            <person name="Wang Y."/>
            <person name="Xia P."/>
            <person name="Barry K."/>
            <person name="Daum C."/>
            <person name="Lipzen A."/>
            <person name="Yoshinaga Y."/>
            <person name="Schmutz J."/>
            <person name="Saski C."/>
            <person name="Vermerris W."/>
            <person name="Kresovich S."/>
        </authorList>
    </citation>
    <scope>NUCLEOTIDE SEQUENCE</scope>
</reference>
<proteinExistence type="predicted"/>
<protein>
    <submittedName>
        <fullName evidence="1">Uncharacterized protein</fullName>
    </submittedName>
</protein>
<evidence type="ECO:0000313" key="1">
    <source>
        <dbReference type="EMBL" id="KAG0532675.1"/>
    </source>
</evidence>
<dbReference type="Proteomes" id="UP000807115">
    <property type="component" value="Chromosome 4"/>
</dbReference>
<dbReference type="EMBL" id="CM027683">
    <property type="protein sequence ID" value="KAG0532675.1"/>
    <property type="molecule type" value="Genomic_DNA"/>
</dbReference>
<reference evidence="1" key="1">
    <citation type="journal article" date="2019" name="BMC Genomics">
        <title>A new reference genome for Sorghum bicolor reveals high levels of sequence similarity between sweet and grain genotypes: implications for the genetics of sugar metabolism.</title>
        <authorList>
            <person name="Cooper E.A."/>
            <person name="Brenton Z.W."/>
            <person name="Flinn B.S."/>
            <person name="Jenkins J."/>
            <person name="Shu S."/>
            <person name="Flowers D."/>
            <person name="Luo F."/>
            <person name="Wang Y."/>
            <person name="Xia P."/>
            <person name="Barry K."/>
            <person name="Daum C."/>
            <person name="Lipzen A."/>
            <person name="Yoshinaga Y."/>
            <person name="Schmutz J."/>
            <person name="Saski C."/>
            <person name="Vermerris W."/>
            <person name="Kresovich S."/>
        </authorList>
    </citation>
    <scope>NUCLEOTIDE SEQUENCE</scope>
</reference>
<sequence>MKLKKKKKIPDIKFHRRNKIFGSAEPAIPCRSPRDFPPAIPRRSPRNHRINQHNLHRSAFSPALLRRWIWPSFPIPQPVTTITKFLRLLPPFCFLAKDAACHPPSAPPTPPSPSPSPCSPWSRSTIITISTEGSDEGDSIQEGVKIATKAEQHECFIFKVVMKSWSC</sequence>
<name>A0A921UIU6_SORBI</name>